<keyword evidence="5 9" id="KW-0798">TonB box</keyword>
<dbReference type="FunFam" id="2.170.130.10:FF:000008">
    <property type="entry name" value="SusC/RagA family TonB-linked outer membrane protein"/>
    <property type="match status" value="1"/>
</dbReference>
<proteinExistence type="inferred from homology"/>
<dbReference type="Pfam" id="PF07715">
    <property type="entry name" value="Plug"/>
    <property type="match status" value="1"/>
</dbReference>
<keyword evidence="3 8" id="KW-1134">Transmembrane beta strand</keyword>
<dbReference type="AlphaFoldDB" id="A0AA88FHA7"/>
<dbReference type="Proteomes" id="UP000326380">
    <property type="component" value="Unassembled WGS sequence"/>
</dbReference>
<dbReference type="Gene3D" id="2.60.40.1120">
    <property type="entry name" value="Carboxypeptidase-like, regulatory domain"/>
    <property type="match status" value="1"/>
</dbReference>
<feature type="compositionally biased region" description="Polar residues" evidence="10">
    <location>
        <begin position="906"/>
        <end position="920"/>
    </location>
</feature>
<dbReference type="Gene3D" id="2.40.170.20">
    <property type="entry name" value="TonB-dependent receptor, beta-barrel domain"/>
    <property type="match status" value="1"/>
</dbReference>
<evidence type="ECO:0000256" key="2">
    <source>
        <dbReference type="ARBA" id="ARBA00022448"/>
    </source>
</evidence>
<dbReference type="SUPFAM" id="SSF56935">
    <property type="entry name" value="Porins"/>
    <property type="match status" value="1"/>
</dbReference>
<evidence type="ECO:0000256" key="7">
    <source>
        <dbReference type="ARBA" id="ARBA00023237"/>
    </source>
</evidence>
<evidence type="ECO:0000313" key="13">
    <source>
        <dbReference type="EMBL" id="KAA9327038.1"/>
    </source>
</evidence>
<evidence type="ECO:0000259" key="12">
    <source>
        <dbReference type="Pfam" id="PF07715"/>
    </source>
</evidence>
<feature type="region of interest" description="Disordered" evidence="10">
    <location>
        <begin position="906"/>
        <end position="929"/>
    </location>
</feature>
<evidence type="ECO:0000256" key="9">
    <source>
        <dbReference type="RuleBase" id="RU003357"/>
    </source>
</evidence>
<organism evidence="13 14">
    <name type="scientific">Hymenobacter busanensis</name>
    <dbReference type="NCBI Taxonomy" id="2607656"/>
    <lineage>
        <taxon>Bacteria</taxon>
        <taxon>Pseudomonadati</taxon>
        <taxon>Bacteroidota</taxon>
        <taxon>Cytophagia</taxon>
        <taxon>Cytophagales</taxon>
        <taxon>Hymenobacteraceae</taxon>
        <taxon>Hymenobacter</taxon>
    </lineage>
</organism>
<protein>
    <submittedName>
        <fullName evidence="13">TonB-dependent receptor</fullName>
    </submittedName>
</protein>
<name>A0AA88FHA7_9BACT</name>
<comment type="subcellular location">
    <subcellularLocation>
        <location evidence="1 8">Cell outer membrane</location>
        <topology evidence="1 8">Multi-pass membrane protein</topology>
    </subcellularLocation>
</comment>
<accession>A0AA88FHA7</accession>
<evidence type="ECO:0000256" key="3">
    <source>
        <dbReference type="ARBA" id="ARBA00022452"/>
    </source>
</evidence>
<evidence type="ECO:0000256" key="8">
    <source>
        <dbReference type="PROSITE-ProRule" id="PRU01360"/>
    </source>
</evidence>
<keyword evidence="7 8" id="KW-0998">Cell outer membrane</keyword>
<evidence type="ECO:0000256" key="1">
    <source>
        <dbReference type="ARBA" id="ARBA00004571"/>
    </source>
</evidence>
<dbReference type="Pfam" id="PF13715">
    <property type="entry name" value="CarbopepD_reg_2"/>
    <property type="match status" value="1"/>
</dbReference>
<keyword evidence="6 8" id="KW-0472">Membrane</keyword>
<evidence type="ECO:0000259" key="11">
    <source>
        <dbReference type="Pfam" id="PF00593"/>
    </source>
</evidence>
<dbReference type="NCBIfam" id="TIGR04056">
    <property type="entry name" value="OMP_RagA_SusC"/>
    <property type="match status" value="1"/>
</dbReference>
<dbReference type="InterPro" id="IPR037066">
    <property type="entry name" value="Plug_dom_sf"/>
</dbReference>
<evidence type="ECO:0000256" key="6">
    <source>
        <dbReference type="ARBA" id="ARBA00023136"/>
    </source>
</evidence>
<dbReference type="InterPro" id="IPR000531">
    <property type="entry name" value="Beta-barrel_TonB"/>
</dbReference>
<feature type="domain" description="TonB-dependent receptor plug" evidence="12">
    <location>
        <begin position="145"/>
        <end position="251"/>
    </location>
</feature>
<dbReference type="InterPro" id="IPR023997">
    <property type="entry name" value="TonB-dep_OMP_SusC/RagA_CS"/>
</dbReference>
<dbReference type="InterPro" id="IPR012910">
    <property type="entry name" value="Plug_dom"/>
</dbReference>
<dbReference type="GO" id="GO:0009279">
    <property type="term" value="C:cell outer membrane"/>
    <property type="evidence" value="ECO:0007669"/>
    <property type="project" value="UniProtKB-SubCell"/>
</dbReference>
<dbReference type="InterPro" id="IPR036942">
    <property type="entry name" value="Beta-barrel_TonB_sf"/>
</dbReference>
<keyword evidence="14" id="KW-1185">Reference proteome</keyword>
<keyword evidence="13" id="KW-0675">Receptor</keyword>
<dbReference type="SUPFAM" id="SSF49464">
    <property type="entry name" value="Carboxypeptidase regulatory domain-like"/>
    <property type="match status" value="1"/>
</dbReference>
<dbReference type="Pfam" id="PF00593">
    <property type="entry name" value="TonB_dep_Rec_b-barrel"/>
    <property type="match status" value="1"/>
</dbReference>
<dbReference type="Gene3D" id="2.170.130.10">
    <property type="entry name" value="TonB-dependent receptor, plug domain"/>
    <property type="match status" value="1"/>
</dbReference>
<dbReference type="EMBL" id="VTWU01000007">
    <property type="protein sequence ID" value="KAA9327038.1"/>
    <property type="molecule type" value="Genomic_DNA"/>
</dbReference>
<comment type="caution">
    <text evidence="13">The sequence shown here is derived from an EMBL/GenBank/DDBJ whole genome shotgun (WGS) entry which is preliminary data.</text>
</comment>
<keyword evidence="2 8" id="KW-0813">Transport</keyword>
<feature type="domain" description="TonB-dependent receptor-like beta-barrel" evidence="11">
    <location>
        <begin position="439"/>
        <end position="914"/>
    </location>
</feature>
<evidence type="ECO:0000256" key="4">
    <source>
        <dbReference type="ARBA" id="ARBA00022692"/>
    </source>
</evidence>
<sequence length="1042" mass="113616">MRDLPATWLGQGPTAVAGLSSKNQTSSSMKHGVLLTAALAGISTLAAAQQTRPLTGKVLDSASGEALPGVNVVVQNTSIGTVTNESGAFSLNVPEGDAVTLVFSYVGYLPQTVAAGKQSNLSVRLKTDQKALDEVVVIGYGEVKKSDVTGAIVSVKEEDLKKLPTTNVMESLQGRLPGVDITRASGASGAGVNITVRGNRSLTANNGPLFIVDGVQYNSIQDINPNDIQSMEVLKDAASTAVYGARGANGVIIVTTKKGASGKTRVTVNSYIGQSEVVNYPHVLTGPEYIEQKRQANRTTGLWNSPADDPKIFGAAYQQAALANGTWTDWPKLLLRKGMQQDHQVGIAGGGDQTKFYLSFDYFNEKGVFRLDELKRYTTRFNLEHALNTKVKVGLQSQLTYYNQNARRDPLNLANKIDPLTSPTDANGNFLSILQNGRDVNPLADEQPGNYQNNVRTTRTFLTAFGAYQILPSLSLRSNLGLTLANARTGIYRGSNTIDIAGSTPQSFYGVDFNTNWSWENILNFNKSFGDHSITATAVSSLLTFNTEQETAQGRNQLLGYQLYYALANANQQMGINSAYVNSKLISFTGRVQYGYKSRYLLTLTGRQDYSSKLAAGHKGAFFPSAAVAWRLIDEGFLADQTVVSDLKLRASYGLAGNYDIPAYSSQSLLTRIPFAYGDASAPGYVYSSRIGNPDLTWEKSTTKNVGVDFGFLRGRISGSVDVYETRTRDLLIDRFLPATSGVGVITQNVGRTRNRGIEVALNGRVVDNGKVQWNVGGTWFANQEEILQLATESDDLLNGWFVGHPTRVFYDYEKIGIWQLNEADEAMRYNQKPGQIKVRDQNGDGKITAAADRKILGSALPRWSSSLNSDVTWNGFDFSMQWFVRYGQTIRYEYDQLWDPQGVENSSKQDYWTPENPTNRFPRPDASLSKSTLQNSLYGNTLAYRDGTYLKLRAVTLGYTLPTSVLQKIGFGTARVYVQGKNLWVLSHIKNYDPERAASAATSAPEQVFTSAASSSGLAVGLSPLSNPIPRVVTVGLNLSF</sequence>
<dbReference type="InterPro" id="IPR023996">
    <property type="entry name" value="TonB-dep_OMP_SusC/RagA"/>
</dbReference>
<gene>
    <name evidence="13" type="ORF">F0P96_17505</name>
</gene>
<keyword evidence="4 8" id="KW-0812">Transmembrane</keyword>
<comment type="similarity">
    <text evidence="8 9">Belongs to the TonB-dependent receptor family.</text>
</comment>
<dbReference type="InterPro" id="IPR039426">
    <property type="entry name" value="TonB-dep_rcpt-like"/>
</dbReference>
<dbReference type="InterPro" id="IPR008969">
    <property type="entry name" value="CarboxyPept-like_regulatory"/>
</dbReference>
<dbReference type="NCBIfam" id="TIGR04057">
    <property type="entry name" value="SusC_RagA_signa"/>
    <property type="match status" value="1"/>
</dbReference>
<evidence type="ECO:0000256" key="10">
    <source>
        <dbReference type="SAM" id="MobiDB-lite"/>
    </source>
</evidence>
<evidence type="ECO:0000313" key="14">
    <source>
        <dbReference type="Proteomes" id="UP000326380"/>
    </source>
</evidence>
<evidence type="ECO:0000256" key="5">
    <source>
        <dbReference type="ARBA" id="ARBA00023077"/>
    </source>
</evidence>
<dbReference type="PROSITE" id="PS52016">
    <property type="entry name" value="TONB_DEPENDENT_REC_3"/>
    <property type="match status" value="1"/>
</dbReference>
<reference evidence="13 14" key="1">
    <citation type="submission" date="2019-09" db="EMBL/GenBank/DDBJ databases">
        <title>Genome sequence of Hymenobacter sp. M3.</title>
        <authorList>
            <person name="Srinivasan S."/>
        </authorList>
    </citation>
    <scope>NUCLEOTIDE SEQUENCE [LARGE SCALE GENOMIC DNA]</scope>
    <source>
        <strain evidence="13 14">M3</strain>
    </source>
</reference>